<organism evidence="2 3">
    <name type="scientific">Halostreptopolyspora alba</name>
    <dbReference type="NCBI Taxonomy" id="2487137"/>
    <lineage>
        <taxon>Bacteria</taxon>
        <taxon>Bacillati</taxon>
        <taxon>Actinomycetota</taxon>
        <taxon>Actinomycetes</taxon>
        <taxon>Streptosporangiales</taxon>
        <taxon>Nocardiopsidaceae</taxon>
        <taxon>Halostreptopolyspora</taxon>
    </lineage>
</organism>
<dbReference type="EMBL" id="RJMB01000015">
    <property type="protein sequence ID" value="RNL83605.1"/>
    <property type="molecule type" value="Genomic_DNA"/>
</dbReference>
<evidence type="ECO:0000313" key="3">
    <source>
        <dbReference type="Proteomes" id="UP000269198"/>
    </source>
</evidence>
<keyword evidence="3" id="KW-1185">Reference proteome</keyword>
<dbReference type="Proteomes" id="UP000269198">
    <property type="component" value="Unassembled WGS sequence"/>
</dbReference>
<feature type="region of interest" description="Disordered" evidence="1">
    <location>
        <begin position="42"/>
        <end position="64"/>
    </location>
</feature>
<proteinExistence type="predicted"/>
<protein>
    <submittedName>
        <fullName evidence="2">Uncharacterized protein</fullName>
    </submittedName>
</protein>
<gene>
    <name evidence="2" type="ORF">EFW17_15240</name>
</gene>
<name>A0A3N0E6Z7_9ACTN</name>
<accession>A0A3N0E6Z7</accession>
<evidence type="ECO:0000256" key="1">
    <source>
        <dbReference type="SAM" id="MobiDB-lite"/>
    </source>
</evidence>
<dbReference type="RefSeq" id="WP_123202065.1">
    <property type="nucleotide sequence ID" value="NZ_RJMB01000015.1"/>
</dbReference>
<feature type="compositionally biased region" description="Basic and acidic residues" evidence="1">
    <location>
        <begin position="55"/>
        <end position="64"/>
    </location>
</feature>
<reference evidence="2 3" key="1">
    <citation type="submission" date="2018-11" db="EMBL/GenBank/DDBJ databases">
        <title>The genome draft of YIM 96095.</title>
        <authorList>
            <person name="Tang S.-K."/>
            <person name="Chunyu W.-X."/>
            <person name="Feng Y.-Z."/>
        </authorList>
    </citation>
    <scope>NUCLEOTIDE SEQUENCE [LARGE SCALE GENOMIC DNA]</scope>
    <source>
        <strain evidence="2 3">YIM 96095</strain>
    </source>
</reference>
<sequence>MAQKTSAVSGDLDLTMDEPRVPARYVVRRAADVLSVVEWVVPSDGQSPGHPAASRADECVRERE</sequence>
<evidence type="ECO:0000313" key="2">
    <source>
        <dbReference type="EMBL" id="RNL83605.1"/>
    </source>
</evidence>
<comment type="caution">
    <text evidence="2">The sequence shown here is derived from an EMBL/GenBank/DDBJ whole genome shotgun (WGS) entry which is preliminary data.</text>
</comment>
<dbReference type="AlphaFoldDB" id="A0A3N0E6Z7"/>